<evidence type="ECO:0008006" key="4">
    <source>
        <dbReference type="Google" id="ProtNLM"/>
    </source>
</evidence>
<organism evidence="2 3">
    <name type="scientific">Pocillopora damicornis</name>
    <name type="common">Cauliflower coral</name>
    <name type="synonym">Millepora damicornis</name>
    <dbReference type="NCBI Taxonomy" id="46731"/>
    <lineage>
        <taxon>Eukaryota</taxon>
        <taxon>Metazoa</taxon>
        <taxon>Cnidaria</taxon>
        <taxon>Anthozoa</taxon>
        <taxon>Hexacorallia</taxon>
        <taxon>Scleractinia</taxon>
        <taxon>Astrocoeniina</taxon>
        <taxon>Pocilloporidae</taxon>
        <taxon>Pocillopora</taxon>
    </lineage>
</organism>
<feature type="transmembrane region" description="Helical" evidence="1">
    <location>
        <begin position="38"/>
        <end position="60"/>
    </location>
</feature>
<reference evidence="2 3" key="1">
    <citation type="journal article" date="2018" name="Sci. Rep.">
        <title>Comparative analysis of the Pocillopora damicornis genome highlights role of immune system in coral evolution.</title>
        <authorList>
            <person name="Cunning R."/>
            <person name="Bay R.A."/>
            <person name="Gillette P."/>
            <person name="Baker A.C."/>
            <person name="Traylor-Knowles N."/>
        </authorList>
    </citation>
    <scope>NUCLEOTIDE SEQUENCE [LARGE SCALE GENOMIC DNA]</scope>
    <source>
        <strain evidence="2">RSMAS</strain>
        <tissue evidence="2">Whole animal</tissue>
    </source>
</reference>
<keyword evidence="3" id="KW-1185">Reference proteome</keyword>
<comment type="caution">
    <text evidence="2">The sequence shown here is derived from an EMBL/GenBank/DDBJ whole genome shotgun (WGS) entry which is preliminary data.</text>
</comment>
<gene>
    <name evidence="2" type="ORF">pdam_00008644</name>
</gene>
<protein>
    <recommendedName>
        <fullName evidence="4">DUF885 domain-containing protein</fullName>
    </recommendedName>
</protein>
<dbReference type="EMBL" id="RCHS01003477">
    <property type="protein sequence ID" value="RMX41559.1"/>
    <property type="molecule type" value="Genomic_DNA"/>
</dbReference>
<dbReference type="InterPro" id="IPR010281">
    <property type="entry name" value="DUF885"/>
</dbReference>
<dbReference type="OrthoDB" id="5948797at2759"/>
<proteinExistence type="predicted"/>
<accession>A0A3M6TJP4</accession>
<dbReference type="PANTHER" id="PTHR33361:SF2">
    <property type="entry name" value="DUF885 DOMAIN-CONTAINING PROTEIN"/>
    <property type="match status" value="1"/>
</dbReference>
<evidence type="ECO:0000256" key="1">
    <source>
        <dbReference type="SAM" id="Phobius"/>
    </source>
</evidence>
<sequence length="821" mass="94528">MGSVNHELQFLRSNQFSGDLENSEVQALRKERQISRKILVFACTVAVTGFVCLVIGIALLRMNRLDEHFSTKPDNNCASNGGETSVITKTTNFTQSCSYSEEFKKSGLLKFVNKLKETFYKLHPYEVPYKPRVSTDEVRKNFKAFNPIPSSIKDITDTSRSLLQELSKLHINIGLLKTREAKALAEMKHFLAHNFGNVYNFDYYSGQWMLGPNRFCYVDVIARLPYHFRMFLKKLSPSTIEDMQTIIEVLKGFGRGIEQYRENIERGVKTGMVGSVEECRVGLDCLTQMYPKIGDSLREEDIMTESFSDPFLTYRFYQRFQKVEGLWSRRENVSLEYSMADSLISYVGVPLVNLMRYLKGDHMKHCVPSNVSSGLFNRPLHYVYNNGIADVSKPASRKLPSGEIIDGKAGYERTMRFFTTTNHTAESVYKLGWSLLESIYPQVLDIAKSVTGFTNESKAVESFRKLVHSPSMFFNEQPFPKNESDERAHRKCNSEKAAREFCPVRYAAMQRWFKFSRSTLSQIEPKLLQMFHWPLGPRKTTPVCPVAIAVNFMPTSSAQTYTTSYRTCKKPAFFRIPFFLDRMGPKYSEWTTSAHEARPGHHLQSQGYVENFLDWCGPVVSVLIKSRYIAYSEGWALYAENPLVAKETDVYNDNPLRRYGMLKWQVWRALRLIVDTGLHFMGMTRDQAIQLFSDYAWDDTDVALKEVTRYQSGPGQATAYMIGQQAFMDMRENAQKKLGSKFDIRDFHFYLLSQGPAPLDYVAKQINNYVECTLNGTSPGCEQFQTSAYERMRFAAGQGYDSELQWDHLEDFYFPPEIHEL</sequence>
<evidence type="ECO:0000313" key="2">
    <source>
        <dbReference type="EMBL" id="RMX41559.1"/>
    </source>
</evidence>
<keyword evidence="1" id="KW-0472">Membrane</keyword>
<evidence type="ECO:0000313" key="3">
    <source>
        <dbReference type="Proteomes" id="UP000275408"/>
    </source>
</evidence>
<name>A0A3M6TJP4_POCDA</name>
<dbReference type="OMA" id="APHIHEL"/>
<dbReference type="PANTHER" id="PTHR33361">
    <property type="entry name" value="GLR0591 PROTEIN"/>
    <property type="match status" value="1"/>
</dbReference>
<dbReference type="AlphaFoldDB" id="A0A3M6TJP4"/>
<keyword evidence="1" id="KW-0812">Transmembrane</keyword>
<dbReference type="Proteomes" id="UP000275408">
    <property type="component" value="Unassembled WGS sequence"/>
</dbReference>
<keyword evidence="1" id="KW-1133">Transmembrane helix</keyword>
<dbReference type="Pfam" id="PF05960">
    <property type="entry name" value="DUF885"/>
    <property type="match status" value="1"/>
</dbReference>
<dbReference type="STRING" id="46731.A0A3M6TJP4"/>